<comment type="pathway">
    <text evidence="10 11">Cell wall biogenesis; peptidoglycan biosynthesis.</text>
</comment>
<dbReference type="eggNOG" id="COG0770">
    <property type="taxonomic scope" value="Bacteria"/>
</dbReference>
<proteinExistence type="inferred from homology"/>
<accession>D6XU70</accession>
<evidence type="ECO:0000256" key="8">
    <source>
        <dbReference type="ARBA" id="ARBA00023306"/>
    </source>
</evidence>
<evidence type="ECO:0000256" key="2">
    <source>
        <dbReference type="ARBA" id="ARBA00022598"/>
    </source>
</evidence>
<dbReference type="GO" id="GO:0071555">
    <property type="term" value="P:cell wall organization"/>
    <property type="evidence" value="ECO:0007669"/>
    <property type="project" value="UniProtKB-KW"/>
</dbReference>
<dbReference type="Gene3D" id="3.40.1390.10">
    <property type="entry name" value="MurE/MurF, N-terminal domain"/>
    <property type="match status" value="1"/>
</dbReference>
<dbReference type="GO" id="GO:0047480">
    <property type="term" value="F:UDP-N-acetylmuramoyl-tripeptide-D-alanyl-D-alanine ligase activity"/>
    <property type="evidence" value="ECO:0007669"/>
    <property type="project" value="UniProtKB-UniRule"/>
</dbReference>
<dbReference type="SUPFAM" id="SSF63418">
    <property type="entry name" value="MurE/MurF N-terminal domain"/>
    <property type="match status" value="1"/>
</dbReference>
<dbReference type="RefSeq" id="WP_013172778.1">
    <property type="nucleotide sequence ID" value="NC_014219.1"/>
</dbReference>
<dbReference type="Proteomes" id="UP000000271">
    <property type="component" value="Chromosome"/>
</dbReference>
<keyword evidence="9 10" id="KW-0961">Cell wall biogenesis/degradation</keyword>
<sequence length="456" mass="49815">MIRESVSTMAKWLNDADIINISEDTSIAGVCTDTRNILPGSLFIPIVGERFNGHDFVKQAIDRGAKAALWSTKEADAPEDLPLIFVEDTIEALQQLAKHYLRTIGAKVIAVTGSNGKTTTKDMMAAVCETLWKVQKTQGNFNNHIGMPLTILALQKDTEAVILEMGMSGFGEIELLSQIAEPDAAIITNIGESHLQDLGSRENIAKAKMEIAKGLKDGAPLVFHGDEPLLTPLTEQSPHPLLTFGHRDTNRYFPQEIVHEPNGTRFNVGGNEIGSYFITVLGAHNVLNAIAVIATARWFGIEDHKINLGFQSVQMTGMRLEQLSGADGVTIINDAYNASPTSVKAALELVQDMKGHQNKYVVLGDMLELGEAEEMFHFDTGAMIDPAAITGVFTYGTLSEHIQKGALRRFEEERAMHFSDKPALISHLKSVLKSDDLVLIKGSRGMKLEEVAEALL</sequence>
<keyword evidence="6 10" id="KW-0133">Cell shape</keyword>
<dbReference type="PANTHER" id="PTHR43024">
    <property type="entry name" value="UDP-N-ACETYLMURAMOYL-TRIPEPTIDE--D-ALANYL-D-ALANINE LIGASE"/>
    <property type="match status" value="1"/>
</dbReference>
<dbReference type="OrthoDB" id="9801978at2"/>
<dbReference type="HOGENOM" id="CLU_031507_1_1_9"/>
<dbReference type="GO" id="GO:0009252">
    <property type="term" value="P:peptidoglycan biosynthetic process"/>
    <property type="evidence" value="ECO:0007669"/>
    <property type="project" value="UniProtKB-UniRule"/>
</dbReference>
<reference evidence="15" key="1">
    <citation type="submission" date="2009-10" db="EMBL/GenBank/DDBJ databases">
        <title>Complete sequence of Bacillus selenitireducens MLS10.</title>
        <authorList>
            <consortium name="US DOE Joint Genome Institute"/>
            <person name="Lucas S."/>
            <person name="Copeland A."/>
            <person name="Lapidus A."/>
            <person name="Glavina del Rio T."/>
            <person name="Dalin E."/>
            <person name="Tice H."/>
            <person name="Bruce D."/>
            <person name="Goodwin L."/>
            <person name="Pitluck S."/>
            <person name="Sims D."/>
            <person name="Brettin T."/>
            <person name="Detter J.C."/>
            <person name="Han C."/>
            <person name="Larimer F."/>
            <person name="Land M."/>
            <person name="Hauser L."/>
            <person name="Kyrpides N."/>
            <person name="Ovchinnikova G."/>
            <person name="Stolz J."/>
        </authorList>
    </citation>
    <scope>NUCLEOTIDE SEQUENCE [LARGE SCALE GENOMIC DNA]</scope>
    <source>
        <strain evidence="15">MLS10</strain>
    </source>
</reference>
<dbReference type="Pfam" id="PF08245">
    <property type="entry name" value="Mur_ligase_M"/>
    <property type="match status" value="1"/>
</dbReference>
<dbReference type="EMBL" id="CP001791">
    <property type="protein sequence ID" value="ADH99356.1"/>
    <property type="molecule type" value="Genomic_DNA"/>
</dbReference>
<gene>
    <name evidence="10" type="primary">murF</name>
    <name evidence="15" type="ordered locus">Bsel_1850</name>
</gene>
<comment type="function">
    <text evidence="10 11">Involved in cell wall formation. Catalyzes the final step in the synthesis of UDP-N-acetylmuramoyl-pentapeptide, the precursor of murein.</text>
</comment>
<evidence type="ECO:0000256" key="1">
    <source>
        <dbReference type="ARBA" id="ARBA00022490"/>
    </source>
</evidence>
<evidence type="ECO:0000313" key="15">
    <source>
        <dbReference type="EMBL" id="ADH99356.1"/>
    </source>
</evidence>
<keyword evidence="2 10" id="KW-0436">Ligase</keyword>
<feature type="binding site" evidence="10">
    <location>
        <begin position="113"/>
        <end position="119"/>
    </location>
    <ligand>
        <name>ATP</name>
        <dbReference type="ChEBI" id="CHEBI:30616"/>
    </ligand>
</feature>
<evidence type="ECO:0000256" key="5">
    <source>
        <dbReference type="ARBA" id="ARBA00022840"/>
    </source>
</evidence>
<dbReference type="STRING" id="439292.Bsel_1850"/>
<evidence type="ECO:0000256" key="9">
    <source>
        <dbReference type="ARBA" id="ARBA00023316"/>
    </source>
</evidence>
<dbReference type="GO" id="GO:0008766">
    <property type="term" value="F:UDP-N-acetylmuramoylalanyl-D-glutamyl-2,6-diaminopimelate-D-alanyl-D-alanine ligase activity"/>
    <property type="evidence" value="ECO:0007669"/>
    <property type="project" value="RHEA"/>
</dbReference>
<dbReference type="Pfam" id="PF02875">
    <property type="entry name" value="Mur_ligase_C"/>
    <property type="match status" value="1"/>
</dbReference>
<dbReference type="KEGG" id="bse:Bsel_1850"/>
<feature type="domain" description="Mur ligase C-terminal" evidence="13">
    <location>
        <begin position="318"/>
        <end position="444"/>
    </location>
</feature>
<keyword evidence="8 10" id="KW-0131">Cell cycle</keyword>
<dbReference type="GO" id="GO:0005737">
    <property type="term" value="C:cytoplasm"/>
    <property type="evidence" value="ECO:0007669"/>
    <property type="project" value="UniProtKB-SubCell"/>
</dbReference>
<dbReference type="InterPro" id="IPR036565">
    <property type="entry name" value="Mur-like_cat_sf"/>
</dbReference>
<dbReference type="GO" id="GO:0051301">
    <property type="term" value="P:cell division"/>
    <property type="evidence" value="ECO:0007669"/>
    <property type="project" value="UniProtKB-KW"/>
</dbReference>
<dbReference type="UniPathway" id="UPA00219"/>
<dbReference type="InterPro" id="IPR051046">
    <property type="entry name" value="MurCDEF_CellWall_CoF430Synth"/>
</dbReference>
<dbReference type="InterPro" id="IPR000713">
    <property type="entry name" value="Mur_ligase_N"/>
</dbReference>
<dbReference type="InterPro" id="IPR036615">
    <property type="entry name" value="Mur_ligase_C_dom_sf"/>
</dbReference>
<evidence type="ECO:0000259" key="12">
    <source>
        <dbReference type="Pfam" id="PF01225"/>
    </source>
</evidence>
<dbReference type="SUPFAM" id="SSF53623">
    <property type="entry name" value="MurD-like peptide ligases, catalytic domain"/>
    <property type="match status" value="1"/>
</dbReference>
<evidence type="ECO:0000256" key="4">
    <source>
        <dbReference type="ARBA" id="ARBA00022741"/>
    </source>
</evidence>
<dbReference type="SUPFAM" id="SSF53244">
    <property type="entry name" value="MurD-like peptide ligases, peptide-binding domain"/>
    <property type="match status" value="1"/>
</dbReference>
<dbReference type="Gene3D" id="3.90.190.20">
    <property type="entry name" value="Mur ligase, C-terminal domain"/>
    <property type="match status" value="1"/>
</dbReference>
<dbReference type="Gene3D" id="3.40.1190.10">
    <property type="entry name" value="Mur-like, catalytic domain"/>
    <property type="match status" value="1"/>
</dbReference>
<comment type="similarity">
    <text evidence="10">Belongs to the MurCDEF family. MurF subfamily.</text>
</comment>
<feature type="domain" description="Mur ligase central" evidence="14">
    <location>
        <begin position="111"/>
        <end position="296"/>
    </location>
</feature>
<dbReference type="Pfam" id="PF01225">
    <property type="entry name" value="Mur_ligase"/>
    <property type="match status" value="1"/>
</dbReference>
<evidence type="ECO:0000256" key="11">
    <source>
        <dbReference type="RuleBase" id="RU004136"/>
    </source>
</evidence>
<keyword evidence="1 10" id="KW-0963">Cytoplasm</keyword>
<keyword evidence="5 10" id="KW-0067">ATP-binding</keyword>
<keyword evidence="7 10" id="KW-0573">Peptidoglycan synthesis</keyword>
<feature type="domain" description="Mur ligase N-terminal catalytic" evidence="12">
    <location>
        <begin position="27"/>
        <end position="100"/>
    </location>
</feature>
<evidence type="ECO:0000256" key="7">
    <source>
        <dbReference type="ARBA" id="ARBA00022984"/>
    </source>
</evidence>
<evidence type="ECO:0000256" key="3">
    <source>
        <dbReference type="ARBA" id="ARBA00022618"/>
    </source>
</evidence>
<dbReference type="InterPro" id="IPR004101">
    <property type="entry name" value="Mur_ligase_C"/>
</dbReference>
<dbReference type="InterPro" id="IPR005863">
    <property type="entry name" value="UDP-N-AcMur_synth"/>
</dbReference>
<keyword evidence="3 10" id="KW-0132">Cell division</keyword>
<keyword evidence="4 10" id="KW-0547">Nucleotide-binding</keyword>
<protein>
    <recommendedName>
        <fullName evidence="10 11">UDP-N-acetylmuramoyl-tripeptide--D-alanyl-D-alanine ligase</fullName>
        <ecNumber evidence="10 11">6.3.2.10</ecNumber>
    </recommendedName>
    <alternativeName>
        <fullName evidence="10">D-alanyl-D-alanine-adding enzyme</fullName>
    </alternativeName>
</protein>
<dbReference type="GO" id="GO:0005524">
    <property type="term" value="F:ATP binding"/>
    <property type="evidence" value="ECO:0007669"/>
    <property type="project" value="UniProtKB-UniRule"/>
</dbReference>
<evidence type="ECO:0000256" key="10">
    <source>
        <dbReference type="HAMAP-Rule" id="MF_02019"/>
    </source>
</evidence>
<organism evidence="15 16">
    <name type="scientific">Bacillus selenitireducens (strain ATCC 700615 / DSM 15326 / MLS10)</name>
    <dbReference type="NCBI Taxonomy" id="439292"/>
    <lineage>
        <taxon>Bacteria</taxon>
        <taxon>Bacillati</taxon>
        <taxon>Bacillota</taxon>
        <taxon>Bacilli</taxon>
        <taxon>Bacillales</taxon>
        <taxon>Bacillaceae</taxon>
        <taxon>Salisediminibacterium</taxon>
    </lineage>
</organism>
<comment type="subcellular location">
    <subcellularLocation>
        <location evidence="10 11">Cytoplasm</location>
    </subcellularLocation>
</comment>
<dbReference type="EC" id="6.3.2.10" evidence="10 11"/>
<evidence type="ECO:0000259" key="14">
    <source>
        <dbReference type="Pfam" id="PF08245"/>
    </source>
</evidence>
<comment type="catalytic activity">
    <reaction evidence="10 11">
        <text>D-alanyl-D-alanine + UDP-N-acetyl-alpha-D-muramoyl-L-alanyl-gamma-D-glutamyl-meso-2,6-diaminopimelate + ATP = UDP-N-acetyl-alpha-D-muramoyl-L-alanyl-gamma-D-glutamyl-meso-2,6-diaminopimeloyl-D-alanyl-D-alanine + ADP + phosphate + H(+)</text>
        <dbReference type="Rhea" id="RHEA:28374"/>
        <dbReference type="ChEBI" id="CHEBI:15378"/>
        <dbReference type="ChEBI" id="CHEBI:30616"/>
        <dbReference type="ChEBI" id="CHEBI:43474"/>
        <dbReference type="ChEBI" id="CHEBI:57822"/>
        <dbReference type="ChEBI" id="CHEBI:61386"/>
        <dbReference type="ChEBI" id="CHEBI:83905"/>
        <dbReference type="ChEBI" id="CHEBI:456216"/>
        <dbReference type="EC" id="6.3.2.10"/>
    </reaction>
</comment>
<evidence type="ECO:0000313" key="16">
    <source>
        <dbReference type="Proteomes" id="UP000000271"/>
    </source>
</evidence>
<evidence type="ECO:0000259" key="13">
    <source>
        <dbReference type="Pfam" id="PF02875"/>
    </source>
</evidence>
<evidence type="ECO:0000256" key="6">
    <source>
        <dbReference type="ARBA" id="ARBA00022960"/>
    </source>
</evidence>
<keyword evidence="16" id="KW-1185">Reference proteome</keyword>
<dbReference type="GO" id="GO:0008360">
    <property type="term" value="P:regulation of cell shape"/>
    <property type="evidence" value="ECO:0007669"/>
    <property type="project" value="UniProtKB-KW"/>
</dbReference>
<dbReference type="InterPro" id="IPR035911">
    <property type="entry name" value="MurE/MurF_N"/>
</dbReference>
<dbReference type="NCBIfam" id="TIGR01143">
    <property type="entry name" value="murF"/>
    <property type="match status" value="1"/>
</dbReference>
<dbReference type="AlphaFoldDB" id="D6XU70"/>
<dbReference type="HAMAP" id="MF_02019">
    <property type="entry name" value="MurF"/>
    <property type="match status" value="1"/>
</dbReference>
<dbReference type="PANTHER" id="PTHR43024:SF1">
    <property type="entry name" value="UDP-N-ACETYLMURAMOYL-TRIPEPTIDE--D-ALANYL-D-ALANINE LIGASE"/>
    <property type="match status" value="1"/>
</dbReference>
<dbReference type="InterPro" id="IPR013221">
    <property type="entry name" value="Mur_ligase_cen"/>
</dbReference>
<name>D6XU70_BACIE</name>